<dbReference type="InterPro" id="IPR029498">
    <property type="entry name" value="HeLo_dom"/>
</dbReference>
<evidence type="ECO:0000313" key="3">
    <source>
        <dbReference type="EMBL" id="PNP74660.1"/>
    </source>
</evidence>
<dbReference type="InterPro" id="IPR000719">
    <property type="entry name" value="Prot_kinase_dom"/>
</dbReference>
<dbReference type="Gene3D" id="1.10.510.10">
    <property type="entry name" value="Transferase(Phosphotransferase) domain 1"/>
    <property type="match status" value="1"/>
</dbReference>
<dbReference type="Proteomes" id="UP000236664">
    <property type="component" value="Unassembled WGS sequence"/>
</dbReference>
<dbReference type="AlphaFoldDB" id="A0A2K0VXA5"/>
<evidence type="ECO:0000259" key="2">
    <source>
        <dbReference type="PROSITE" id="PS50011"/>
    </source>
</evidence>
<keyword evidence="4" id="KW-1185">Reference proteome</keyword>
<feature type="domain" description="Protein kinase" evidence="2">
    <location>
        <begin position="281"/>
        <end position="616"/>
    </location>
</feature>
<dbReference type="Gene3D" id="1.20.120.1020">
    <property type="entry name" value="Prion-inhibition and propagation, HeLo domain"/>
    <property type="match status" value="1"/>
</dbReference>
<evidence type="ECO:0000256" key="1">
    <source>
        <dbReference type="SAM" id="MobiDB-lite"/>
    </source>
</evidence>
<dbReference type="GO" id="GO:0005524">
    <property type="term" value="F:ATP binding"/>
    <property type="evidence" value="ECO:0007669"/>
    <property type="project" value="InterPro"/>
</dbReference>
<dbReference type="PROSITE" id="PS50011">
    <property type="entry name" value="PROTEIN_KINASE_DOM"/>
    <property type="match status" value="1"/>
</dbReference>
<dbReference type="EMBL" id="MTQA01000199">
    <property type="protein sequence ID" value="PNP74660.1"/>
    <property type="molecule type" value="Genomic_DNA"/>
</dbReference>
<proteinExistence type="predicted"/>
<dbReference type="InterPro" id="IPR038305">
    <property type="entry name" value="HeLo_sf"/>
</dbReference>
<feature type="region of interest" description="Disordered" evidence="1">
    <location>
        <begin position="123"/>
        <end position="155"/>
    </location>
</feature>
<dbReference type="PANTHER" id="PTHR37542:SF3">
    <property type="entry name" value="PRION-INHIBITION AND PROPAGATION HELO DOMAIN-CONTAINING PROTEIN"/>
    <property type="match status" value="1"/>
</dbReference>
<evidence type="ECO:0000313" key="4">
    <source>
        <dbReference type="Proteomes" id="UP000236664"/>
    </source>
</evidence>
<feature type="compositionally biased region" description="Low complexity" evidence="1">
    <location>
        <begin position="135"/>
        <end position="149"/>
    </location>
</feature>
<dbReference type="PANTHER" id="PTHR37542">
    <property type="entry name" value="HELO DOMAIN-CONTAINING PROTEIN-RELATED"/>
    <property type="match status" value="1"/>
</dbReference>
<sequence>MDFVSNSASLFQQVFHLYRHISSSQNFSDTAGSLSAFIAVEYFRFESWVQASGLITKDPASGEPVVHDNSLRRCILLAADANWATMDYKTVEETILKILSEVYRCLEKLNKLRRKYAMDLDSRLSSSSTPHGRVSQDSAQSPASTPASTGLNNVDPLFSSPRVAASLSRDTAIRQERSRAVSFFRKVNFGWSLSNDITDRVKLEEGLKTLKDLNDHLELILPSSSRSDNGAEVTARLVSLKMLSIAAEPMELRSIGEAMVTRAGHVDLYQAIHNAAMLKAKRLEGGISPSELKQVALEMDMLVEPQAPSQGKQTRTLCKLQSDGSIVLVEGTQYPTSLPDADIELLNKRIATLAFLLKLAGHPYFKSLPSCVGYIRYTHTQFGIVYSLPDSADPSREPISLYSLLPTTSRRKLEAFGMTKRISRNSLSTLEERYRLAHALADSVLSLLSVSWVHKSLCSWNILVFRSRTSQGAINLSRPLIVGFGVSRREKPGETTIDTRDPGSPLRLWQHPDLRGSTHVRFQPKYDIYSLGLILFEIAMWQDLPSFDGHGDLQTYVLNHSKVVAHKMGSTYRDAMMACLDDDFRWDEASVPGGETMALMFANEVVAKLLLCVEGV</sequence>
<comment type="caution">
    <text evidence="3">The sequence shown here is derived from an EMBL/GenBank/DDBJ whole genome shotgun (WGS) entry which is preliminary data.</text>
</comment>
<dbReference type="Pfam" id="PF24476">
    <property type="entry name" value="DUF7580"/>
    <property type="match status" value="1"/>
</dbReference>
<dbReference type="GO" id="GO:0004672">
    <property type="term" value="F:protein kinase activity"/>
    <property type="evidence" value="ECO:0007669"/>
    <property type="project" value="InterPro"/>
</dbReference>
<name>A0A2K0VXA5_GIBNY</name>
<protein>
    <recommendedName>
        <fullName evidence="2">Protein kinase domain-containing protein</fullName>
    </recommendedName>
</protein>
<gene>
    <name evidence="3" type="ORF">FNYG_11996</name>
</gene>
<dbReference type="STRING" id="42673.A0A2K0VXA5"/>
<dbReference type="OrthoDB" id="1911848at2759"/>
<dbReference type="InterPro" id="IPR011009">
    <property type="entry name" value="Kinase-like_dom_sf"/>
</dbReference>
<dbReference type="InterPro" id="IPR056002">
    <property type="entry name" value="DUF7580"/>
</dbReference>
<accession>A0A2K0VXA5</accession>
<dbReference type="SUPFAM" id="SSF56112">
    <property type="entry name" value="Protein kinase-like (PK-like)"/>
    <property type="match status" value="1"/>
</dbReference>
<dbReference type="Pfam" id="PF14479">
    <property type="entry name" value="HeLo"/>
    <property type="match status" value="1"/>
</dbReference>
<reference evidence="3 4" key="1">
    <citation type="submission" date="2017-06" db="EMBL/GenBank/DDBJ databases">
        <title>Genome of Fusarium nygamai isolate CS10214.</title>
        <authorList>
            <person name="Gardiner D.M."/>
            <person name="Obanor F."/>
            <person name="Kazan K."/>
        </authorList>
    </citation>
    <scope>NUCLEOTIDE SEQUENCE [LARGE SCALE GENOMIC DNA]</scope>
    <source>
        <strain evidence="3 4">CS10214</strain>
    </source>
</reference>
<organism evidence="3 4">
    <name type="scientific">Gibberella nygamai</name>
    <name type="common">Bean root rot disease fungus</name>
    <name type="synonym">Fusarium nygamai</name>
    <dbReference type="NCBI Taxonomy" id="42673"/>
    <lineage>
        <taxon>Eukaryota</taxon>
        <taxon>Fungi</taxon>
        <taxon>Dikarya</taxon>
        <taxon>Ascomycota</taxon>
        <taxon>Pezizomycotina</taxon>
        <taxon>Sordariomycetes</taxon>
        <taxon>Hypocreomycetidae</taxon>
        <taxon>Hypocreales</taxon>
        <taxon>Nectriaceae</taxon>
        <taxon>Fusarium</taxon>
        <taxon>Fusarium fujikuroi species complex</taxon>
    </lineage>
</organism>